<reference evidence="2 3" key="2">
    <citation type="submission" date="2024-07" db="EMBL/GenBank/DDBJ databases">
        <authorList>
            <person name="Akdeniz Z."/>
        </authorList>
    </citation>
    <scope>NUCLEOTIDE SEQUENCE [LARGE SCALE GENOMIC DNA]</scope>
</reference>
<evidence type="ECO:0000313" key="1">
    <source>
        <dbReference type="EMBL" id="CAI9950653.1"/>
    </source>
</evidence>
<dbReference type="GO" id="GO:0005737">
    <property type="term" value="C:cytoplasm"/>
    <property type="evidence" value="ECO:0007669"/>
    <property type="project" value="TreeGrafter"/>
</dbReference>
<comment type="caution">
    <text evidence="1">The sequence shown here is derived from an EMBL/GenBank/DDBJ whole genome shotgun (WGS) entry which is preliminary data.</text>
</comment>
<dbReference type="EMBL" id="CAXDID020000310">
    <property type="protein sequence ID" value="CAL6074754.1"/>
    <property type="molecule type" value="Genomic_DNA"/>
</dbReference>
<dbReference type="PANTHER" id="PTHR12894">
    <property type="entry name" value="CNH DOMAIN CONTAINING"/>
    <property type="match status" value="1"/>
</dbReference>
<dbReference type="GO" id="GO:0016020">
    <property type="term" value="C:membrane"/>
    <property type="evidence" value="ECO:0007669"/>
    <property type="project" value="TreeGrafter"/>
</dbReference>
<keyword evidence="3" id="KW-1185">Reference proteome</keyword>
<dbReference type="GO" id="GO:0006914">
    <property type="term" value="P:autophagy"/>
    <property type="evidence" value="ECO:0007669"/>
    <property type="project" value="TreeGrafter"/>
</dbReference>
<evidence type="ECO:0000313" key="3">
    <source>
        <dbReference type="Proteomes" id="UP001642409"/>
    </source>
</evidence>
<name>A0AA86UVD1_9EUKA</name>
<protein>
    <submittedName>
        <fullName evidence="1">Vacuolar sorting protein</fullName>
    </submittedName>
    <submittedName>
        <fullName evidence="2">Vacuolar_sorting protein</fullName>
    </submittedName>
</protein>
<dbReference type="AlphaFoldDB" id="A0AA86UVD1"/>
<gene>
    <name evidence="1" type="ORF">HINF_LOCUS38298</name>
    <name evidence="2" type="ORF">HINF_LOCUS56875</name>
</gene>
<dbReference type="PANTHER" id="PTHR12894:SF27">
    <property type="entry name" value="TRANSFORMING GROWTH FACTOR-BETA RECEPTOR-ASSOCIATED PROTEIN 1"/>
    <property type="match status" value="1"/>
</dbReference>
<sequence>MSSLSQLFLTKELQHQLLKKGKPLQISYGGQKPNQRHIIHLLTQDSQIFEILLQPDLQNIADVKGPYSLIGQKIQQIQSFGSYILILTVDGLMLMADIDTRIQAGELNVFKKIVSDHKFSCFDTCDVIRSCTLEKSSVSKNALNNELTLTVKQKTITQRYTRLVLAVNAKQSHLVEYFIDPASKELILTDFIRIFNDQIIQIKITPENVFILQQNKSLIISAEQTKQLQNVRKINKSVQKFTPLSVRNQNVFKFPPTSNDPLLDELLLELKQTEIEPDFVSERTQGDPHLVKEAGERVYEEQIITVVDNIGGKLLLVQEATGKCVSIKLQHEMGQTNNIHVFNKAIVQLATNKAIITYVIPLNVTEDTELKPINVQPIQQEITQFLEINQQIISVNANNEIFIYQFQNLIESIEKLQISSNFDGAIALTQFLQDFKMQGLMQKQLTAQKAIFEFTQQRYDVAFELFLKSRVDPISVLYLFTHPSFQLIDYDIAKQVISLEQLSQNLSFEIPQLKCDPNNLDDSQTMAINQLRCYMHSWRGEIIENIRVQIEKRINQKATYQQIYDEMTLSQRKQIGNLDEAFLKCYLYDPLGCDNAGIIQLFKTANLFIDTDTAVKLLKDRHPDALISFLKTKQRHRQALDYLQLGDPIEVGKYLHEIGYGSKQSPINDSLKALSREFMYKVFQKQPEFLVQLFGIENQEVHPIDIQIYDFIEDQDVIYKTQIYENALKGKNYHDQEWLLLQLVQLYVALIHQEVNGIINVIQNNSYNFQQKIQYLNQTINTQSLLKRINQEENSDLVTDLIFEVENELLCHQIPNQSKNITTEPRLLSDQIQGSLGSLRRKLTRLIKQLQKVDFQKFLDVIPQKEFTEDRAILLCKKYDFEQGLSLFAISLGQPLFAEAICDQIYQDSLQTGAENRQLDIYLILLRCFLTPQDAEPFFDAALTLLSRRFNKMNALDVLELLPKDKIKIKDLQVYLRIITSTNKLSEVDGLVVQHVYAAQYQYQKQIIENYTKAETIVQRNQKCPLCGDLLKKEVVVFENGRVSCSRCYTNAPNQCDIISQMKPVKGHKCFWEVFE</sequence>
<dbReference type="EMBL" id="CATOUU010000816">
    <property type="protein sequence ID" value="CAI9950653.1"/>
    <property type="molecule type" value="Genomic_DNA"/>
</dbReference>
<accession>A0AA86UVD1</accession>
<reference evidence="1" key="1">
    <citation type="submission" date="2023-06" db="EMBL/GenBank/DDBJ databases">
        <authorList>
            <person name="Kurt Z."/>
        </authorList>
    </citation>
    <scope>NUCLEOTIDE SEQUENCE</scope>
</reference>
<proteinExistence type="predicted"/>
<dbReference type="Proteomes" id="UP001642409">
    <property type="component" value="Unassembled WGS sequence"/>
</dbReference>
<organism evidence="1">
    <name type="scientific">Hexamita inflata</name>
    <dbReference type="NCBI Taxonomy" id="28002"/>
    <lineage>
        <taxon>Eukaryota</taxon>
        <taxon>Metamonada</taxon>
        <taxon>Diplomonadida</taxon>
        <taxon>Hexamitidae</taxon>
        <taxon>Hexamitinae</taxon>
        <taxon>Hexamita</taxon>
    </lineage>
</organism>
<dbReference type="InterPro" id="IPR032914">
    <property type="entry name" value="Vam6/VPS39/TRAP1"/>
</dbReference>
<dbReference type="GO" id="GO:0034058">
    <property type="term" value="P:endosomal vesicle fusion"/>
    <property type="evidence" value="ECO:0007669"/>
    <property type="project" value="TreeGrafter"/>
</dbReference>
<evidence type="ECO:0000313" key="2">
    <source>
        <dbReference type="EMBL" id="CAL6074754.1"/>
    </source>
</evidence>